<keyword evidence="1" id="KW-0812">Transmembrane</keyword>
<comment type="caution">
    <text evidence="2">The sequence shown here is derived from an EMBL/GenBank/DDBJ whole genome shotgun (WGS) entry which is preliminary data.</text>
</comment>
<feature type="non-terminal residue" evidence="2">
    <location>
        <position position="128"/>
    </location>
</feature>
<sequence length="128" mass="13691">MRTELRVADTAPNKEGSTFGLYVPQSQVVRVGLGQYMCGYGRALSPDSSHTFSVIVDDAPTTSKPTWTHRPSSTSVPSSASGVLLYVGLTLVVVFILSSLAVLIICIKRNPTLCGLRTRGNSDATNME</sequence>
<keyword evidence="3" id="KW-1185">Reference proteome</keyword>
<keyword evidence="1" id="KW-0472">Membrane</keyword>
<dbReference type="EMBL" id="BRZM01000009">
    <property type="protein sequence ID" value="GLD50612.1"/>
    <property type="molecule type" value="Genomic_DNA"/>
</dbReference>
<organism evidence="2 3">
    <name type="scientific">Lates japonicus</name>
    <name type="common">Japanese lates</name>
    <dbReference type="NCBI Taxonomy" id="270547"/>
    <lineage>
        <taxon>Eukaryota</taxon>
        <taxon>Metazoa</taxon>
        <taxon>Chordata</taxon>
        <taxon>Craniata</taxon>
        <taxon>Vertebrata</taxon>
        <taxon>Euteleostomi</taxon>
        <taxon>Actinopterygii</taxon>
        <taxon>Neopterygii</taxon>
        <taxon>Teleostei</taxon>
        <taxon>Neoteleostei</taxon>
        <taxon>Acanthomorphata</taxon>
        <taxon>Carangaria</taxon>
        <taxon>Carangaria incertae sedis</taxon>
        <taxon>Centropomidae</taxon>
        <taxon>Lates</taxon>
    </lineage>
</organism>
<keyword evidence="1" id="KW-1133">Transmembrane helix</keyword>
<dbReference type="AlphaFoldDB" id="A0AAD3QZN7"/>
<gene>
    <name evidence="2" type="ORF">AKAME5_000378400</name>
</gene>
<feature type="transmembrane region" description="Helical" evidence="1">
    <location>
        <begin position="83"/>
        <end position="107"/>
    </location>
</feature>
<dbReference type="Proteomes" id="UP001279410">
    <property type="component" value="Unassembled WGS sequence"/>
</dbReference>
<name>A0AAD3QZN7_LATJO</name>
<reference evidence="2" key="1">
    <citation type="submission" date="2022-08" db="EMBL/GenBank/DDBJ databases">
        <title>Genome sequencing of akame (Lates japonicus).</title>
        <authorList>
            <person name="Hashiguchi Y."/>
            <person name="Takahashi H."/>
        </authorList>
    </citation>
    <scope>NUCLEOTIDE SEQUENCE</scope>
    <source>
        <strain evidence="2">Kochi</strain>
    </source>
</reference>
<accession>A0AAD3QZN7</accession>
<proteinExistence type="predicted"/>
<evidence type="ECO:0000313" key="3">
    <source>
        <dbReference type="Proteomes" id="UP001279410"/>
    </source>
</evidence>
<protein>
    <submittedName>
        <fullName evidence="2">Uncharacterized protein</fullName>
    </submittedName>
</protein>
<evidence type="ECO:0000313" key="2">
    <source>
        <dbReference type="EMBL" id="GLD50612.1"/>
    </source>
</evidence>
<evidence type="ECO:0000256" key="1">
    <source>
        <dbReference type="SAM" id="Phobius"/>
    </source>
</evidence>